<proteinExistence type="predicted"/>
<dbReference type="PANTHER" id="PTHR23159:SF31">
    <property type="entry name" value="CENTROSOME-ASSOCIATED PROTEIN CEP250 ISOFORM X1"/>
    <property type="match status" value="1"/>
</dbReference>
<feature type="region of interest" description="Disordered" evidence="2">
    <location>
        <begin position="778"/>
        <end position="801"/>
    </location>
</feature>
<gene>
    <name evidence="4" type="ORF">NCTC11190_00733</name>
</gene>
<evidence type="ECO:0000256" key="1">
    <source>
        <dbReference type="SAM" id="Coils"/>
    </source>
</evidence>
<feature type="transmembrane region" description="Helical" evidence="3">
    <location>
        <begin position="577"/>
        <end position="600"/>
    </location>
</feature>
<protein>
    <submittedName>
        <fullName evidence="4">Phage tail tape measure protein, TP901 family, core region</fullName>
    </submittedName>
</protein>
<dbReference type="NCBIfam" id="TIGR01760">
    <property type="entry name" value="tape_meas_TP901"/>
    <property type="match status" value="1"/>
</dbReference>
<feature type="region of interest" description="Disordered" evidence="2">
    <location>
        <begin position="1137"/>
        <end position="1176"/>
    </location>
</feature>
<dbReference type="InterPro" id="IPR010090">
    <property type="entry name" value="Phage_tape_meas"/>
</dbReference>
<dbReference type="OrthoDB" id="840436at2"/>
<organism evidence="4 5">
    <name type="scientific">Rikenella microfusus</name>
    <dbReference type="NCBI Taxonomy" id="28139"/>
    <lineage>
        <taxon>Bacteria</taxon>
        <taxon>Pseudomonadati</taxon>
        <taxon>Bacteroidota</taxon>
        <taxon>Bacteroidia</taxon>
        <taxon>Bacteroidales</taxon>
        <taxon>Rikenellaceae</taxon>
        <taxon>Rikenella</taxon>
    </lineage>
</organism>
<accession>A0A379MPS0</accession>
<dbReference type="Proteomes" id="UP000255233">
    <property type="component" value="Unassembled WGS sequence"/>
</dbReference>
<feature type="coiled-coil region" evidence="1">
    <location>
        <begin position="690"/>
        <end position="717"/>
    </location>
</feature>
<evidence type="ECO:0000256" key="2">
    <source>
        <dbReference type="SAM" id="MobiDB-lite"/>
    </source>
</evidence>
<dbReference type="PANTHER" id="PTHR23159">
    <property type="entry name" value="CENTROSOMAL PROTEIN 2"/>
    <property type="match status" value="1"/>
</dbReference>
<feature type="region of interest" description="Disordered" evidence="2">
    <location>
        <begin position="1343"/>
        <end position="1363"/>
    </location>
</feature>
<feature type="compositionally biased region" description="Basic and acidic residues" evidence="2">
    <location>
        <begin position="1163"/>
        <end position="1176"/>
    </location>
</feature>
<evidence type="ECO:0000256" key="3">
    <source>
        <dbReference type="SAM" id="Phobius"/>
    </source>
</evidence>
<feature type="transmembrane region" description="Helical" evidence="3">
    <location>
        <begin position="504"/>
        <end position="525"/>
    </location>
</feature>
<reference evidence="4 5" key="1">
    <citation type="submission" date="2018-06" db="EMBL/GenBank/DDBJ databases">
        <authorList>
            <consortium name="Pathogen Informatics"/>
            <person name="Doyle S."/>
        </authorList>
    </citation>
    <scope>NUCLEOTIDE SEQUENCE [LARGE SCALE GENOMIC DNA]</scope>
    <source>
        <strain evidence="4 5">NCTC11190</strain>
    </source>
</reference>
<keyword evidence="3" id="KW-0472">Membrane</keyword>
<feature type="coiled-coil region" evidence="1">
    <location>
        <begin position="25"/>
        <end position="52"/>
    </location>
</feature>
<name>A0A379MPS0_9BACT</name>
<feature type="compositionally biased region" description="Basic and acidic residues" evidence="2">
    <location>
        <begin position="870"/>
        <end position="885"/>
    </location>
</feature>
<keyword evidence="1" id="KW-0175">Coiled coil</keyword>
<feature type="compositionally biased region" description="Low complexity" evidence="2">
    <location>
        <begin position="782"/>
        <end position="792"/>
    </location>
</feature>
<keyword evidence="3" id="KW-0812">Transmembrane</keyword>
<dbReference type="STRING" id="880526.GCA_000427365_00713"/>
<feature type="region of interest" description="Disordered" evidence="2">
    <location>
        <begin position="870"/>
        <end position="899"/>
    </location>
</feature>
<feature type="coiled-coil region" evidence="1">
    <location>
        <begin position="1042"/>
        <end position="1069"/>
    </location>
</feature>
<feature type="compositionally biased region" description="Polar residues" evidence="2">
    <location>
        <begin position="1347"/>
        <end position="1360"/>
    </location>
</feature>
<dbReference type="RefSeq" id="WP_084135164.1">
    <property type="nucleotide sequence ID" value="NZ_UGVL01000001.1"/>
</dbReference>
<evidence type="ECO:0000313" key="5">
    <source>
        <dbReference type="Proteomes" id="UP000255233"/>
    </source>
</evidence>
<keyword evidence="3" id="KW-1133">Transmembrane helix</keyword>
<evidence type="ECO:0000313" key="4">
    <source>
        <dbReference type="EMBL" id="SUE33525.1"/>
    </source>
</evidence>
<sequence>MAKKLRSEDLVLNVIVNGDQGRAEMQKLERQITDLGTANERLEQKQRKLEAAGKYGSQAWLKNKAAIDSNNAAIQMARDRLEQLRKGLDLTNMSIRDLQREQGRLQQLLRNATPGTENFAKYSAQLKQVNTRLLELNGKAKSTGLSLCKVADGLNRYIGIVTAGFATFAMFVSGARAAGNAYAQLDDKVADVMKTTGLAREVVYDMNESLLKVDTRTAQLELLGLAQQAGKLGISARRDVEDFVLAADKIGVALGEDFGDKDEAIRQIGKIVDLFKVKEEFGMGDGMLKVGSVINASGAASTANEGYIVDFTKRLGGIAVPAKMSVTQVAGLGATLDALGQTSEASSTAVGQVLTGMFRKTSEYAKVAGMDVKAFKKLMTEDINEAFIKVLEGMQGGGLDRVVAMLGDLGENGARVTTALGTLASNTQKLREQQALANDEFVKGTSVLNEYETKNNSAQAVLEKAQKSFQKRLVELGKSLQPLMTYTTTGFATVVKVFKEYKDIIVSAAIAVGAYVVVAKAYALWTTRATTGTLLHTAALKARIIWEKATVAAMQLHLAMSALLTGSLKTARIAMLAFAKATLLSPAGIIVTLTAIIYAVTKLGKSYDAAARSAKDMSDVTVKAGDSYMSEKVKLEQLLKIASDKAASDQARKKAIKELQAAIPNGIDLINEETIATGKAKKAVDDYCDSLMLQAKLEAAKEKLIEIEKERLKALENGERTNVSSWQFIKAVFTTNTLSDYVEENKREFDERYDHRQSRMSAYIEDLYRELADQEETKNILGNGNNPTTNDTDGGDDKAKDWSLDNDEAFMGKKIVLKRKLWQGEIATEAEYNRRLFVLEIQTLEKRIAANKEKGTDLAKLEEQLLDKHYQQHKAAREREQKLRDIASQGDSAEDKENDAYEKQLRDLGFFGRELDAMTADEQAAYLQLKRTHYEKLSALYIDPLSKELASQQKAIQRKATALRQEHNDELAAATTFEQKKALFKKWYSDEELRRVKTDKQLKKQYAAEEQAAMKTDLEKMLSTYQAIADEVGETGLLANGVAATEEDKERLQAIIDDLKKQLAELGATPPPTLGGEDKDTKRRDVDILGMTRDQWDEMFKNLQEAEDRAGAIGGAFSEAFGSVNRLMTAMEEQDLKNFEKPQNKKKKQSERQLKAGTISQERYNESVQRLDEQTDARREEMERKQAKREKIQAVFNSLINTAVAVTASLPNIPLAVTVGVLGAVETAAILATPLPGAEKGGLIGVEREQDGKHFNAEFSPRKRGYVHRPTVIQTTGGQPVLTGEAGTEYVVPNDLLRVPEVAGMVNMIESVRLSGVFRPVNLPATLAASGMTVTGRASGGYVGRDSSASAGTGNESVGGNPSVYDDSLLREVKEVVGKLSKQLEKPIPVAVSAYGRDGIFTIQKKIEQQQRRAGIGGRVK</sequence>
<keyword evidence="5" id="KW-1185">Reference proteome</keyword>
<dbReference type="EMBL" id="UGVL01000001">
    <property type="protein sequence ID" value="SUE33525.1"/>
    <property type="molecule type" value="Genomic_DNA"/>
</dbReference>